<protein>
    <submittedName>
        <fullName evidence="1">Uncharacterized protein</fullName>
    </submittedName>
</protein>
<reference evidence="1" key="1">
    <citation type="submission" date="2020-04" db="EMBL/GenBank/DDBJ databases">
        <authorList>
            <person name="Chiriac C."/>
            <person name="Salcher M."/>
            <person name="Ghai R."/>
            <person name="Kavagutti S V."/>
        </authorList>
    </citation>
    <scope>NUCLEOTIDE SEQUENCE</scope>
</reference>
<dbReference type="EMBL" id="LR796544">
    <property type="protein sequence ID" value="CAB4150259.1"/>
    <property type="molecule type" value="Genomic_DNA"/>
</dbReference>
<name>A0A6J5N341_9CAUD</name>
<accession>A0A6J5N341</accession>
<evidence type="ECO:0000313" key="1">
    <source>
        <dbReference type="EMBL" id="CAB4150259.1"/>
    </source>
</evidence>
<sequence length="198" mass="22178">MTTKTANLDRIRARVLWLLAKLRSGSGPLDAHLSTREVLSSLEVESLSDLPGVLGFLPSGTSFEFDSDGLRIFAEQSRVDLEGSVLEVAAYWKQVTKRDARTELSTKRLSLIRARLRSGRTVEELRRAVDACAASPWHSGENPNGLRYNDCEHIFSPERLDRWLSSSPSTSTRLDAPHIEDSATRETMLRRKSGRLGR</sequence>
<organism evidence="1">
    <name type="scientific">uncultured Caudovirales phage</name>
    <dbReference type="NCBI Taxonomy" id="2100421"/>
    <lineage>
        <taxon>Viruses</taxon>
        <taxon>Duplodnaviria</taxon>
        <taxon>Heunggongvirae</taxon>
        <taxon>Uroviricota</taxon>
        <taxon>Caudoviricetes</taxon>
        <taxon>Peduoviridae</taxon>
        <taxon>Maltschvirus</taxon>
        <taxon>Maltschvirus maltsch</taxon>
    </lineage>
</organism>
<proteinExistence type="predicted"/>
<gene>
    <name evidence="1" type="ORF">UFOVP567_6</name>
</gene>